<protein>
    <submittedName>
        <fullName evidence="1">Uncharacterized protein</fullName>
    </submittedName>
</protein>
<organism evidence="1 2">
    <name type="scientific">Lophiostoma macrostomum CBS 122681</name>
    <dbReference type="NCBI Taxonomy" id="1314788"/>
    <lineage>
        <taxon>Eukaryota</taxon>
        <taxon>Fungi</taxon>
        <taxon>Dikarya</taxon>
        <taxon>Ascomycota</taxon>
        <taxon>Pezizomycotina</taxon>
        <taxon>Dothideomycetes</taxon>
        <taxon>Pleosporomycetidae</taxon>
        <taxon>Pleosporales</taxon>
        <taxon>Lophiostomataceae</taxon>
        <taxon>Lophiostoma</taxon>
    </lineage>
</organism>
<dbReference type="EMBL" id="MU004678">
    <property type="protein sequence ID" value="KAF2647141.1"/>
    <property type="molecule type" value="Genomic_DNA"/>
</dbReference>
<name>A0A6A6SJI7_9PLEO</name>
<proteinExistence type="predicted"/>
<evidence type="ECO:0000313" key="2">
    <source>
        <dbReference type="Proteomes" id="UP000799324"/>
    </source>
</evidence>
<accession>A0A6A6SJI7</accession>
<dbReference type="OrthoDB" id="270167at2759"/>
<gene>
    <name evidence="1" type="ORF">K491DRAFT_331906</name>
</gene>
<dbReference type="AlphaFoldDB" id="A0A6A6SJI7"/>
<evidence type="ECO:0000313" key="1">
    <source>
        <dbReference type="EMBL" id="KAF2647141.1"/>
    </source>
</evidence>
<keyword evidence="2" id="KW-1185">Reference proteome</keyword>
<dbReference type="Proteomes" id="UP000799324">
    <property type="component" value="Unassembled WGS sequence"/>
</dbReference>
<reference evidence="1" key="1">
    <citation type="journal article" date="2020" name="Stud. Mycol.">
        <title>101 Dothideomycetes genomes: a test case for predicting lifestyles and emergence of pathogens.</title>
        <authorList>
            <person name="Haridas S."/>
            <person name="Albert R."/>
            <person name="Binder M."/>
            <person name="Bloem J."/>
            <person name="Labutti K."/>
            <person name="Salamov A."/>
            <person name="Andreopoulos B."/>
            <person name="Baker S."/>
            <person name="Barry K."/>
            <person name="Bills G."/>
            <person name="Bluhm B."/>
            <person name="Cannon C."/>
            <person name="Castanera R."/>
            <person name="Culley D."/>
            <person name="Daum C."/>
            <person name="Ezra D."/>
            <person name="Gonzalez J."/>
            <person name="Henrissat B."/>
            <person name="Kuo A."/>
            <person name="Liang C."/>
            <person name="Lipzen A."/>
            <person name="Lutzoni F."/>
            <person name="Magnuson J."/>
            <person name="Mondo S."/>
            <person name="Nolan M."/>
            <person name="Ohm R."/>
            <person name="Pangilinan J."/>
            <person name="Park H.-J."/>
            <person name="Ramirez L."/>
            <person name="Alfaro M."/>
            <person name="Sun H."/>
            <person name="Tritt A."/>
            <person name="Yoshinaga Y."/>
            <person name="Zwiers L.-H."/>
            <person name="Turgeon B."/>
            <person name="Goodwin S."/>
            <person name="Spatafora J."/>
            <person name="Crous P."/>
            <person name="Grigoriev I."/>
        </authorList>
    </citation>
    <scope>NUCLEOTIDE SEQUENCE</scope>
    <source>
        <strain evidence="1">CBS 122681</strain>
    </source>
</reference>
<sequence>MMDNSRDSSRVADDRTCSLLSLRAQAGKPLRVVILEIYDHHSTENSKSNEFLENLKCFLPSETSDRRHASNHGRQARPLTLIPHSQAKGYVAISYPWNESYGEATELADTKYRANPSRCAILFLLGRSVSFGISNATT</sequence>